<dbReference type="InterPro" id="IPR011032">
    <property type="entry name" value="GroES-like_sf"/>
</dbReference>
<name>A0A221S2X3_9VIRU</name>
<dbReference type="EMBL" id="KU970688">
    <property type="protein sequence ID" value="ASN63282.1"/>
    <property type="molecule type" value="Genomic_DNA"/>
</dbReference>
<dbReference type="Gene3D" id="2.30.33.40">
    <property type="entry name" value="GroES chaperonin"/>
    <property type="match status" value="1"/>
</dbReference>
<dbReference type="PANTHER" id="PTHR10772:SF58">
    <property type="entry name" value="CO-CHAPERONIN GROES"/>
    <property type="match status" value="1"/>
</dbReference>
<gene>
    <name evidence="3" type="primary">groES</name>
</gene>
<dbReference type="InterPro" id="IPR020818">
    <property type="entry name" value="Chaperonin_GroES"/>
</dbReference>
<dbReference type="SMART" id="SM00883">
    <property type="entry name" value="Cpn10"/>
    <property type="match status" value="1"/>
</dbReference>
<dbReference type="GO" id="GO:0051082">
    <property type="term" value="F:unfolded protein binding"/>
    <property type="evidence" value="ECO:0007669"/>
    <property type="project" value="TreeGrafter"/>
</dbReference>
<dbReference type="PANTHER" id="PTHR10772">
    <property type="entry name" value="10 KDA HEAT SHOCK PROTEIN"/>
    <property type="match status" value="1"/>
</dbReference>
<dbReference type="CDD" id="cd00320">
    <property type="entry name" value="cpn10"/>
    <property type="match status" value="1"/>
</dbReference>
<accession>A0A221S2X3</accession>
<sequence>MKLEPMYNAVIVKPIEHTESKYGSIIVPDTGKESSKKGEVVGIGPGHNIPGVGFIETQLKEGDVVILPSMGFTKFEHEDEEYWIGPENQVLSKIKYDENE</sequence>
<dbReference type="InterPro" id="IPR037124">
    <property type="entry name" value="Chaperonin_GroES_sf"/>
</dbReference>
<comment type="similarity">
    <text evidence="1">Belongs to the GroES chaperonin family.</text>
</comment>
<proteinExistence type="inferred from homology"/>
<dbReference type="Pfam" id="PF00166">
    <property type="entry name" value="Cpn10"/>
    <property type="match status" value="1"/>
</dbReference>
<reference evidence="3" key="1">
    <citation type="submission" date="2016-03" db="EMBL/GenBank/DDBJ databases">
        <title>Novel chaperonins are prevalent in the virioplankton and link to viral biology and ecology.</title>
        <authorList>
            <person name="Marine R.L."/>
            <person name="Nasko D.J."/>
            <person name="Polson S.W."/>
            <person name="Wommack K.E."/>
        </authorList>
    </citation>
    <scope>NUCLEOTIDE SEQUENCE</scope>
</reference>
<evidence type="ECO:0000256" key="1">
    <source>
        <dbReference type="ARBA" id="ARBA00006975"/>
    </source>
</evidence>
<keyword evidence="2" id="KW-0143">Chaperone</keyword>
<evidence type="ECO:0000256" key="2">
    <source>
        <dbReference type="ARBA" id="ARBA00023186"/>
    </source>
</evidence>
<dbReference type="GO" id="GO:0044183">
    <property type="term" value="F:protein folding chaperone"/>
    <property type="evidence" value="ECO:0007669"/>
    <property type="project" value="InterPro"/>
</dbReference>
<organism evidence="3">
    <name type="scientific">uncultured virus</name>
    <dbReference type="NCBI Taxonomy" id="340016"/>
    <lineage>
        <taxon>Viruses</taxon>
        <taxon>environmental samples</taxon>
    </lineage>
</organism>
<dbReference type="SUPFAM" id="SSF50129">
    <property type="entry name" value="GroES-like"/>
    <property type="match status" value="1"/>
</dbReference>
<evidence type="ECO:0000313" key="3">
    <source>
        <dbReference type="EMBL" id="ASN63282.1"/>
    </source>
</evidence>
<protein>
    <submittedName>
        <fullName evidence="3">Co-chaperonin GroES</fullName>
    </submittedName>
</protein>
<dbReference type="GO" id="GO:0051087">
    <property type="term" value="F:protein-folding chaperone binding"/>
    <property type="evidence" value="ECO:0007669"/>
    <property type="project" value="TreeGrafter"/>
</dbReference>
<dbReference type="GO" id="GO:0046872">
    <property type="term" value="F:metal ion binding"/>
    <property type="evidence" value="ECO:0007669"/>
    <property type="project" value="TreeGrafter"/>
</dbReference>
<dbReference type="PRINTS" id="PR00297">
    <property type="entry name" value="CHAPERONIN10"/>
</dbReference>
<dbReference type="GO" id="GO:0005524">
    <property type="term" value="F:ATP binding"/>
    <property type="evidence" value="ECO:0007669"/>
    <property type="project" value="InterPro"/>
</dbReference>